<evidence type="ECO:0000313" key="1">
    <source>
        <dbReference type="EMBL" id="KKN66408.1"/>
    </source>
</evidence>
<dbReference type="EMBL" id="LAZR01000502">
    <property type="protein sequence ID" value="KKN66408.1"/>
    <property type="molecule type" value="Genomic_DNA"/>
</dbReference>
<sequence>MSHQDHFDRNTHKGRALDDGSLGVFANALLQITGVVVDGETVTVGAEVYEFDDDASVVAGNILVDVTGDLTAANALAKLTLAINASGKSGVRAEDPVDGVNMDLIAQKAHDNVSANVALAETIGNGAIDTAMQFGKKGTPPMKLTRSPSALEVVAGRMKWFFDREVSAVQVHVRTTAGVVKAWDGGDGFNDTEVTLDNGGAVDWVATDRVTLDAVL</sequence>
<gene>
    <name evidence="1" type="ORF">LCGC14_0472300</name>
</gene>
<proteinExistence type="predicted"/>
<reference evidence="1" key="1">
    <citation type="journal article" date="2015" name="Nature">
        <title>Complex archaea that bridge the gap between prokaryotes and eukaryotes.</title>
        <authorList>
            <person name="Spang A."/>
            <person name="Saw J.H."/>
            <person name="Jorgensen S.L."/>
            <person name="Zaremba-Niedzwiedzka K."/>
            <person name="Martijn J."/>
            <person name="Lind A.E."/>
            <person name="van Eijk R."/>
            <person name="Schleper C."/>
            <person name="Guy L."/>
            <person name="Ettema T.J."/>
        </authorList>
    </citation>
    <scope>NUCLEOTIDE SEQUENCE</scope>
</reference>
<organism evidence="1">
    <name type="scientific">marine sediment metagenome</name>
    <dbReference type="NCBI Taxonomy" id="412755"/>
    <lineage>
        <taxon>unclassified sequences</taxon>
        <taxon>metagenomes</taxon>
        <taxon>ecological metagenomes</taxon>
    </lineage>
</organism>
<protein>
    <submittedName>
        <fullName evidence="1">Uncharacterized protein</fullName>
    </submittedName>
</protein>
<name>A0A0F9VKV0_9ZZZZ</name>
<accession>A0A0F9VKV0</accession>
<dbReference type="AlphaFoldDB" id="A0A0F9VKV0"/>
<comment type="caution">
    <text evidence="1">The sequence shown here is derived from an EMBL/GenBank/DDBJ whole genome shotgun (WGS) entry which is preliminary data.</text>
</comment>